<dbReference type="EMBL" id="CP000681">
    <property type="protein sequence ID" value="ABP76621.1"/>
    <property type="molecule type" value="Genomic_DNA"/>
</dbReference>
<name>A4Y9I8_SHEPC</name>
<dbReference type="HOGENOM" id="CLU_110722_0_0_6"/>
<dbReference type="NCBIfam" id="NF041373">
    <property type="entry name" value="HGG_STG"/>
    <property type="match status" value="1"/>
</dbReference>
<dbReference type="InterPro" id="IPR047675">
    <property type="entry name" value="Putative_zinc-bd"/>
</dbReference>
<dbReference type="AlphaFoldDB" id="A4Y9I8"/>
<organism evidence="1">
    <name type="scientific">Shewanella putrefaciens (strain CN-32 / ATCC BAA-453)</name>
    <dbReference type="NCBI Taxonomy" id="319224"/>
    <lineage>
        <taxon>Bacteria</taxon>
        <taxon>Pseudomonadati</taxon>
        <taxon>Pseudomonadota</taxon>
        <taxon>Gammaproteobacteria</taxon>
        <taxon>Alteromonadales</taxon>
        <taxon>Shewanellaceae</taxon>
        <taxon>Shewanella</taxon>
    </lineage>
</organism>
<sequence>MSKFELATLPKCGAKTRSGSCCQRYGTKANGRCKLHGGRSTGAKTREGKLKIRTNAIVHSTIWHVDNLLFGNIKQEDYENAVNAYLRLIELCVVNDSTAYYEAMELTNQYRVELEMVKFAIARSQGAEALLLIQSALDQFYKEDGSKHLSFHVQTHICPPIFFTSTELTPSQFAAQMTFDMRAQRKHGDNYSHRVRNCAFVRNYQKEFKQHQMTLWD</sequence>
<gene>
    <name evidence="1" type="ordered locus">Sputcn32_2904</name>
</gene>
<dbReference type="KEGG" id="spc:Sputcn32_2904"/>
<protein>
    <submittedName>
        <fullName evidence="1">Uncharacterized protein</fullName>
    </submittedName>
</protein>
<reference evidence="1" key="1">
    <citation type="submission" date="2007-04" db="EMBL/GenBank/DDBJ databases">
        <title>Complete sequence of Shewanella putrefaciens CN-32.</title>
        <authorList>
            <consortium name="US DOE Joint Genome Institute"/>
            <person name="Copeland A."/>
            <person name="Lucas S."/>
            <person name="Lapidus A."/>
            <person name="Barry K."/>
            <person name="Detter J.C."/>
            <person name="Glavina del Rio T."/>
            <person name="Hammon N."/>
            <person name="Israni S."/>
            <person name="Dalin E."/>
            <person name="Tice H."/>
            <person name="Pitluck S."/>
            <person name="Chain P."/>
            <person name="Malfatti S."/>
            <person name="Shin M."/>
            <person name="Vergez L."/>
            <person name="Schmutz J."/>
            <person name="Larimer F."/>
            <person name="Land M."/>
            <person name="Hauser L."/>
            <person name="Kyrpides N."/>
            <person name="Mikhailova N."/>
            <person name="Romine M.F."/>
            <person name="Fredrickson J."/>
            <person name="Tiedje J."/>
            <person name="Richardson P."/>
        </authorList>
    </citation>
    <scope>NUCLEOTIDE SEQUENCE [LARGE SCALE GENOMIC DNA]</scope>
    <source>
        <strain evidence="1">CN-32</strain>
    </source>
</reference>
<proteinExistence type="predicted"/>
<dbReference type="eggNOG" id="ENOG5032RFN">
    <property type="taxonomic scope" value="Bacteria"/>
</dbReference>
<accession>A4Y9I8</accession>
<evidence type="ECO:0000313" key="1">
    <source>
        <dbReference type="EMBL" id="ABP76621.1"/>
    </source>
</evidence>